<dbReference type="Proteomes" id="UP000653305">
    <property type="component" value="Unassembled WGS sequence"/>
</dbReference>
<evidence type="ECO:0000313" key="3">
    <source>
        <dbReference type="Proteomes" id="UP000653305"/>
    </source>
</evidence>
<dbReference type="GO" id="GO:0005634">
    <property type="term" value="C:nucleus"/>
    <property type="evidence" value="ECO:0007669"/>
    <property type="project" value="TreeGrafter"/>
</dbReference>
<organism evidence="2 3">
    <name type="scientific">Phtheirospermum japonicum</name>
    <dbReference type="NCBI Taxonomy" id="374723"/>
    <lineage>
        <taxon>Eukaryota</taxon>
        <taxon>Viridiplantae</taxon>
        <taxon>Streptophyta</taxon>
        <taxon>Embryophyta</taxon>
        <taxon>Tracheophyta</taxon>
        <taxon>Spermatophyta</taxon>
        <taxon>Magnoliopsida</taxon>
        <taxon>eudicotyledons</taxon>
        <taxon>Gunneridae</taxon>
        <taxon>Pentapetalae</taxon>
        <taxon>asterids</taxon>
        <taxon>lamiids</taxon>
        <taxon>Lamiales</taxon>
        <taxon>Orobanchaceae</taxon>
        <taxon>Orobanchaceae incertae sedis</taxon>
        <taxon>Phtheirospermum</taxon>
    </lineage>
</organism>
<protein>
    <submittedName>
        <fullName evidence="2">Cleavage and polyadenylation specificity factor subunit 3-ii</fullName>
    </submittedName>
</protein>
<dbReference type="OrthoDB" id="10249535at2759"/>
<dbReference type="GO" id="GO:0016180">
    <property type="term" value="P:snRNA processing"/>
    <property type="evidence" value="ECO:0007669"/>
    <property type="project" value="TreeGrafter"/>
</dbReference>
<accession>A0A830B118</accession>
<dbReference type="InterPro" id="IPR001279">
    <property type="entry name" value="Metallo-B-lactamas"/>
</dbReference>
<dbReference type="GO" id="GO:0004521">
    <property type="term" value="F:RNA endonuclease activity"/>
    <property type="evidence" value="ECO:0007669"/>
    <property type="project" value="TreeGrafter"/>
</dbReference>
<dbReference type="PANTHER" id="PTHR11203">
    <property type="entry name" value="CLEAVAGE AND POLYADENYLATION SPECIFICITY FACTOR FAMILY MEMBER"/>
    <property type="match status" value="1"/>
</dbReference>
<dbReference type="Pfam" id="PF00753">
    <property type="entry name" value="Lactamase_B"/>
    <property type="match status" value="1"/>
</dbReference>
<keyword evidence="3" id="KW-1185">Reference proteome</keyword>
<reference evidence="2" key="1">
    <citation type="submission" date="2020-07" db="EMBL/GenBank/DDBJ databases">
        <title>Ethylene signaling mediates host invasion by parasitic plants.</title>
        <authorList>
            <person name="Yoshida S."/>
        </authorList>
    </citation>
    <scope>NUCLEOTIDE SEQUENCE</scope>
    <source>
        <strain evidence="2">Okayama</strain>
    </source>
</reference>
<sequence length="241" mass="26756">MATGRSSIGGGGVACLESTAAWIETAATNDDLSVASIGQRGNLNVFVIQFILVTFLEVGLEKYYYIHTIGPSFMAIECLVLGAGQEVGKSCVVVTINGKRIIFDCGMHTGHQDEHRYPNFSMISKSDDDFKNSLSCIIISHFHLDHIGALPYFTQVCGYNGPIYMTQYPTKTLAPLMLEDYRKVMVDRRGEIEQFSSEDIVEVTAVDLKQTVQVDKDLQIRAYYAGHSILSRLSFLYFALP</sequence>
<dbReference type="SMART" id="SM00849">
    <property type="entry name" value="Lactamase_B"/>
    <property type="match status" value="1"/>
</dbReference>
<evidence type="ECO:0000313" key="2">
    <source>
        <dbReference type="EMBL" id="GFP81240.1"/>
    </source>
</evidence>
<dbReference type="SUPFAM" id="SSF56281">
    <property type="entry name" value="Metallo-hydrolase/oxidoreductase"/>
    <property type="match status" value="1"/>
</dbReference>
<dbReference type="EMBL" id="BMAC01000028">
    <property type="protein sequence ID" value="GFP81240.1"/>
    <property type="molecule type" value="Genomic_DNA"/>
</dbReference>
<dbReference type="InterPro" id="IPR036866">
    <property type="entry name" value="RibonucZ/Hydroxyglut_hydro"/>
</dbReference>
<dbReference type="InterPro" id="IPR050698">
    <property type="entry name" value="MBL"/>
</dbReference>
<dbReference type="AlphaFoldDB" id="A0A830B118"/>
<dbReference type="Gene3D" id="3.60.15.10">
    <property type="entry name" value="Ribonuclease Z/Hydroxyacylglutathione hydrolase-like"/>
    <property type="match status" value="1"/>
</dbReference>
<proteinExistence type="predicted"/>
<evidence type="ECO:0000259" key="1">
    <source>
        <dbReference type="SMART" id="SM00849"/>
    </source>
</evidence>
<name>A0A830B118_9LAMI</name>
<gene>
    <name evidence="2" type="ORF">PHJA_000267300</name>
</gene>
<dbReference type="PANTHER" id="PTHR11203:SF37">
    <property type="entry name" value="INTEGRATOR COMPLEX SUBUNIT 11"/>
    <property type="match status" value="1"/>
</dbReference>
<feature type="domain" description="Metallo-beta-lactamase" evidence="1">
    <location>
        <begin position="88"/>
        <end position="240"/>
    </location>
</feature>
<comment type="caution">
    <text evidence="2">The sequence shown here is derived from an EMBL/GenBank/DDBJ whole genome shotgun (WGS) entry which is preliminary data.</text>
</comment>